<proteinExistence type="predicted"/>
<organism evidence="2 3">
    <name type="scientific">Strongyloides papillosus</name>
    <name type="common">Intestinal threadworm</name>
    <dbReference type="NCBI Taxonomy" id="174720"/>
    <lineage>
        <taxon>Eukaryota</taxon>
        <taxon>Metazoa</taxon>
        <taxon>Ecdysozoa</taxon>
        <taxon>Nematoda</taxon>
        <taxon>Chromadorea</taxon>
        <taxon>Rhabditida</taxon>
        <taxon>Tylenchina</taxon>
        <taxon>Panagrolaimomorpha</taxon>
        <taxon>Strongyloidoidea</taxon>
        <taxon>Strongyloididae</taxon>
        <taxon>Strongyloides</taxon>
    </lineage>
</organism>
<dbReference type="Pfam" id="PF01400">
    <property type="entry name" value="Astacin"/>
    <property type="match status" value="1"/>
</dbReference>
<dbReference type="InterPro" id="IPR001506">
    <property type="entry name" value="Peptidase_M12A"/>
</dbReference>
<accession>A0A0N5CIZ4</accession>
<dbReference type="GO" id="GO:0004222">
    <property type="term" value="F:metalloendopeptidase activity"/>
    <property type="evidence" value="ECO:0007669"/>
    <property type="project" value="InterPro"/>
</dbReference>
<keyword evidence="2" id="KW-1185">Reference proteome</keyword>
<reference evidence="3" key="1">
    <citation type="submission" date="2017-02" db="UniProtKB">
        <authorList>
            <consortium name="WormBaseParasite"/>
        </authorList>
    </citation>
    <scope>IDENTIFICATION</scope>
</reference>
<dbReference type="InterPro" id="IPR024079">
    <property type="entry name" value="MetalloPept_cat_dom_sf"/>
</dbReference>
<name>A0A0N5CIZ4_STREA</name>
<evidence type="ECO:0000313" key="2">
    <source>
        <dbReference type="Proteomes" id="UP000046392"/>
    </source>
</evidence>
<evidence type="ECO:0000313" key="3">
    <source>
        <dbReference type="WBParaSite" id="SPAL_0001780100.1"/>
    </source>
</evidence>
<protein>
    <submittedName>
        <fullName evidence="3">Astacin domain-containing protein</fullName>
    </submittedName>
</protein>
<evidence type="ECO:0000259" key="1">
    <source>
        <dbReference type="Pfam" id="PF01400"/>
    </source>
</evidence>
<sequence length="205" mass="23718">MKISLLENEEGKESVPLSIKPPPYYNQSVSTSYYCDNNLENITYTHYTKPINITGTIVSIFDQLNKNTCLNFTRNKESRIKGTIGINFNISNSSNTVELSKSKDCPTNVSLFKEVYLNKEHLLFFIGIALNITPEIRRPDSNYDVTVNRSNVNNTFYEQYYKQSDLKNIFYINGTDFDFKSPMFVDPYFLSNSSEPTYTTKDKLY</sequence>
<dbReference type="Proteomes" id="UP000046392">
    <property type="component" value="Unplaced"/>
</dbReference>
<dbReference type="GO" id="GO:0006508">
    <property type="term" value="P:proteolysis"/>
    <property type="evidence" value="ECO:0007669"/>
    <property type="project" value="InterPro"/>
</dbReference>
<dbReference type="AlphaFoldDB" id="A0A0N5CIZ4"/>
<dbReference type="Gene3D" id="3.40.390.10">
    <property type="entry name" value="Collagenase (Catalytic Domain)"/>
    <property type="match status" value="1"/>
</dbReference>
<dbReference type="WBParaSite" id="SPAL_0001780100.1">
    <property type="protein sequence ID" value="SPAL_0001780100.1"/>
    <property type="gene ID" value="SPAL_0001780100"/>
</dbReference>
<feature type="domain" description="Peptidase M12A" evidence="1">
    <location>
        <begin position="42"/>
        <end position="203"/>
    </location>
</feature>